<keyword evidence="4" id="KW-1185">Reference proteome</keyword>
<dbReference type="Proteomes" id="UP001642409">
    <property type="component" value="Unassembled WGS sequence"/>
</dbReference>
<keyword evidence="2" id="KW-0677">Repeat</keyword>
<dbReference type="PROSITE" id="PS51450">
    <property type="entry name" value="LRR"/>
    <property type="match status" value="1"/>
</dbReference>
<gene>
    <name evidence="3" type="ORF">HINF_LOCUS172</name>
</gene>
<protein>
    <recommendedName>
        <fullName evidence="5">Leucine rich repeat protein</fullName>
    </recommendedName>
</protein>
<dbReference type="InterPro" id="IPR032675">
    <property type="entry name" value="LRR_dom_sf"/>
</dbReference>
<dbReference type="InterPro" id="IPR050836">
    <property type="entry name" value="SDS22/Internalin_LRR"/>
</dbReference>
<keyword evidence="1" id="KW-0433">Leucine-rich repeat</keyword>
<dbReference type="PANTHER" id="PTHR46652">
    <property type="entry name" value="LEUCINE-RICH REPEAT AND IQ DOMAIN-CONTAINING PROTEIN 1-RELATED"/>
    <property type="match status" value="1"/>
</dbReference>
<organism evidence="3 4">
    <name type="scientific">Hexamita inflata</name>
    <dbReference type="NCBI Taxonomy" id="28002"/>
    <lineage>
        <taxon>Eukaryota</taxon>
        <taxon>Metamonada</taxon>
        <taxon>Diplomonadida</taxon>
        <taxon>Hexamitidae</taxon>
        <taxon>Hexamitinae</taxon>
        <taxon>Hexamita</taxon>
    </lineage>
</organism>
<comment type="caution">
    <text evidence="3">The sequence shown here is derived from an EMBL/GenBank/DDBJ whole genome shotgun (WGS) entry which is preliminary data.</text>
</comment>
<evidence type="ECO:0008006" key="5">
    <source>
        <dbReference type="Google" id="ProtNLM"/>
    </source>
</evidence>
<evidence type="ECO:0000313" key="3">
    <source>
        <dbReference type="EMBL" id="CAL5970232.1"/>
    </source>
</evidence>
<sequence length="188" mass="22491">MNLQEKHDQRVLYLYKNMVKSNTLTIEQSDLVQNIQFVDQLPINTLKVYYSYDIRFDRVPSKITSLQFTNCPKTNFQGFEQMKQLKILTLNYNSLIKINFLSVLVNLTYLNISYNDIENVSPIENLIELKQIKLDFNKISKMTRVSMSESKSDSVWYIFCDRFGFPFQLQTTFPKIFWKFYQIFSFLM</sequence>
<name>A0ABP1GDM1_9EUKA</name>
<accession>A0ABP1GDM1</accession>
<evidence type="ECO:0000256" key="1">
    <source>
        <dbReference type="ARBA" id="ARBA00022614"/>
    </source>
</evidence>
<evidence type="ECO:0000313" key="4">
    <source>
        <dbReference type="Proteomes" id="UP001642409"/>
    </source>
</evidence>
<dbReference type="EMBL" id="CAXDID020000001">
    <property type="protein sequence ID" value="CAL5970232.1"/>
    <property type="molecule type" value="Genomic_DNA"/>
</dbReference>
<evidence type="ECO:0000256" key="2">
    <source>
        <dbReference type="ARBA" id="ARBA00022737"/>
    </source>
</evidence>
<reference evidence="3 4" key="1">
    <citation type="submission" date="2024-07" db="EMBL/GenBank/DDBJ databases">
        <authorList>
            <person name="Akdeniz Z."/>
        </authorList>
    </citation>
    <scope>NUCLEOTIDE SEQUENCE [LARGE SCALE GENOMIC DNA]</scope>
</reference>
<proteinExistence type="predicted"/>
<dbReference type="Gene3D" id="3.80.10.10">
    <property type="entry name" value="Ribonuclease Inhibitor"/>
    <property type="match status" value="1"/>
</dbReference>
<dbReference type="InterPro" id="IPR001611">
    <property type="entry name" value="Leu-rich_rpt"/>
</dbReference>
<dbReference type="SUPFAM" id="SSF52058">
    <property type="entry name" value="L domain-like"/>
    <property type="match status" value="1"/>
</dbReference>
<dbReference type="PANTHER" id="PTHR46652:SF3">
    <property type="entry name" value="LEUCINE-RICH REPEAT-CONTAINING PROTEIN 9"/>
    <property type="match status" value="1"/>
</dbReference>